<organism evidence="5">
    <name type="scientific">freshwater metagenome</name>
    <dbReference type="NCBI Taxonomy" id="449393"/>
    <lineage>
        <taxon>unclassified sequences</taxon>
        <taxon>metagenomes</taxon>
        <taxon>ecological metagenomes</taxon>
    </lineage>
</organism>
<evidence type="ECO:0000259" key="4">
    <source>
        <dbReference type="PROSITE" id="PS51176"/>
    </source>
</evidence>
<dbReference type="CDD" id="cd02116">
    <property type="entry name" value="ACT"/>
    <property type="match status" value="1"/>
</dbReference>
<dbReference type="InterPro" id="IPR045865">
    <property type="entry name" value="ACT-like_dom_sf"/>
</dbReference>
<sequence length="359" mass="38545">MVIKGAIKVVGCGLIGTSLALRLKELGVPLLLSDSSSKNLLLAQDLVGANSEGGNDLVPEIVIVATPPDVVFKVVKDEFTRYPNSIFIDVNGIKSKLVNQVQGISALSERFISVHPMAGREISGPESARADLFESRAWIISQTQNSSQRTVEIAKELGRIMGAAIYELDPKTHDSVIAGISHLPQILSSALGGSLENEDSSHLNLAGQGLRDVSRLADSDPDLWVALLAGNSEEILPKLSLVINRLSTLSKALEMGESQAIKSFLSEGRAGRNRIPGKHGLAKRDYTFVPIVIDDKPGGLARIFNECAAIDVNVEDLTMEHSPGQAVGLITLALSERDAIKLQKHLVSKGWLAHSPRKH</sequence>
<dbReference type="GO" id="GO:0004665">
    <property type="term" value="F:prephenate dehydrogenase (NADP+) activity"/>
    <property type="evidence" value="ECO:0007669"/>
    <property type="project" value="InterPro"/>
</dbReference>
<evidence type="ECO:0000256" key="1">
    <source>
        <dbReference type="ARBA" id="ARBA00023002"/>
    </source>
</evidence>
<dbReference type="InterPro" id="IPR046826">
    <property type="entry name" value="PDH_N"/>
</dbReference>
<dbReference type="PANTHER" id="PTHR21363">
    <property type="entry name" value="PREPHENATE DEHYDROGENASE"/>
    <property type="match status" value="1"/>
</dbReference>
<name>A0A6J6TA78_9ZZZZ</name>
<keyword evidence="2" id="KW-0028">Amino-acid biosynthesis</keyword>
<dbReference type="GO" id="GO:0008977">
    <property type="term" value="F:prephenate dehydrogenase (NAD+) activity"/>
    <property type="evidence" value="ECO:0007669"/>
    <property type="project" value="InterPro"/>
</dbReference>
<evidence type="ECO:0000256" key="3">
    <source>
        <dbReference type="ARBA" id="ARBA00029440"/>
    </source>
</evidence>
<proteinExistence type="predicted"/>
<dbReference type="PANTHER" id="PTHR21363:SF0">
    <property type="entry name" value="PREPHENATE DEHYDROGENASE [NADP(+)]"/>
    <property type="match status" value="1"/>
</dbReference>
<comment type="pathway">
    <text evidence="3">Amino-acid biosynthesis.</text>
</comment>
<dbReference type="GO" id="GO:0006571">
    <property type="term" value="P:tyrosine biosynthetic process"/>
    <property type="evidence" value="ECO:0007669"/>
    <property type="project" value="InterPro"/>
</dbReference>
<dbReference type="SUPFAM" id="SSF48179">
    <property type="entry name" value="6-phosphogluconate dehydrogenase C-terminal domain-like"/>
    <property type="match status" value="1"/>
</dbReference>
<keyword evidence="2" id="KW-0057">Aromatic amino acid biosynthesis</keyword>
<gene>
    <name evidence="5" type="ORF">UFOPK2844_00016</name>
</gene>
<dbReference type="InterPro" id="IPR003099">
    <property type="entry name" value="Prephen_DH"/>
</dbReference>
<dbReference type="InterPro" id="IPR046825">
    <property type="entry name" value="PDH_C"/>
</dbReference>
<dbReference type="InterPro" id="IPR050812">
    <property type="entry name" value="Preph/Arog_dehydrog"/>
</dbReference>
<dbReference type="GO" id="GO:0070403">
    <property type="term" value="F:NAD+ binding"/>
    <property type="evidence" value="ECO:0007669"/>
    <property type="project" value="InterPro"/>
</dbReference>
<evidence type="ECO:0000256" key="2">
    <source>
        <dbReference type="ARBA" id="ARBA00023141"/>
    </source>
</evidence>
<protein>
    <submittedName>
        <fullName evidence="5">Unannotated protein</fullName>
    </submittedName>
</protein>
<dbReference type="Pfam" id="PF02153">
    <property type="entry name" value="PDH_N"/>
    <property type="match status" value="1"/>
</dbReference>
<dbReference type="InterPro" id="IPR008927">
    <property type="entry name" value="6-PGluconate_DH-like_C_sf"/>
</dbReference>
<feature type="domain" description="Prephenate/arogenate dehydrogenase" evidence="4">
    <location>
        <begin position="5"/>
        <end position="283"/>
    </location>
</feature>
<dbReference type="SUPFAM" id="SSF55021">
    <property type="entry name" value="ACT-like"/>
    <property type="match status" value="1"/>
</dbReference>
<accession>A0A6J6TA78</accession>
<keyword evidence="1" id="KW-0560">Oxidoreductase</keyword>
<dbReference type="EMBL" id="CAEZZG010000001">
    <property type="protein sequence ID" value="CAB4744312.1"/>
    <property type="molecule type" value="Genomic_DNA"/>
</dbReference>
<dbReference type="AlphaFoldDB" id="A0A6J6TA78"/>
<dbReference type="InterPro" id="IPR036291">
    <property type="entry name" value="NAD(P)-bd_dom_sf"/>
</dbReference>
<dbReference type="Gene3D" id="1.10.3660.10">
    <property type="entry name" value="6-phosphogluconate dehydrogenase C-terminal like domain"/>
    <property type="match status" value="1"/>
</dbReference>
<reference evidence="5" key="1">
    <citation type="submission" date="2020-05" db="EMBL/GenBank/DDBJ databases">
        <authorList>
            <person name="Chiriac C."/>
            <person name="Salcher M."/>
            <person name="Ghai R."/>
            <person name="Kavagutti S V."/>
        </authorList>
    </citation>
    <scope>NUCLEOTIDE SEQUENCE</scope>
</reference>
<dbReference type="SUPFAM" id="SSF51735">
    <property type="entry name" value="NAD(P)-binding Rossmann-fold domains"/>
    <property type="match status" value="1"/>
</dbReference>
<dbReference type="Gene3D" id="3.40.50.720">
    <property type="entry name" value="NAD(P)-binding Rossmann-like Domain"/>
    <property type="match status" value="1"/>
</dbReference>
<dbReference type="Pfam" id="PF20463">
    <property type="entry name" value="PDH_C"/>
    <property type="match status" value="1"/>
</dbReference>
<evidence type="ECO:0000313" key="5">
    <source>
        <dbReference type="EMBL" id="CAB4744312.1"/>
    </source>
</evidence>
<dbReference type="NCBIfam" id="NF005111">
    <property type="entry name" value="PRK06545.2-3"/>
    <property type="match status" value="1"/>
</dbReference>
<dbReference type="PROSITE" id="PS51176">
    <property type="entry name" value="PDH_ADH"/>
    <property type="match status" value="1"/>
</dbReference>